<dbReference type="PANTHER" id="PTHR11567:SF211">
    <property type="entry name" value="PROSTATIC ACID PHOSPHATASE"/>
    <property type="match status" value="1"/>
</dbReference>
<gene>
    <name evidence="9" type="ORF">NQ318_012829</name>
</gene>
<evidence type="ECO:0000256" key="8">
    <source>
        <dbReference type="SAM" id="SignalP"/>
    </source>
</evidence>
<reference evidence="9" key="1">
    <citation type="journal article" date="2023" name="Insect Mol. Biol.">
        <title>Genome sequencing provides insights into the evolution of gene families encoding plant cell wall-degrading enzymes in longhorned beetles.</title>
        <authorList>
            <person name="Shin N.R."/>
            <person name="Okamura Y."/>
            <person name="Kirsch R."/>
            <person name="Pauchet Y."/>
        </authorList>
    </citation>
    <scope>NUCLEOTIDE SEQUENCE</scope>
    <source>
        <strain evidence="9">AMC_N1</strain>
    </source>
</reference>
<proteinExistence type="inferred from homology"/>
<dbReference type="Proteomes" id="UP001162162">
    <property type="component" value="Unassembled WGS sequence"/>
</dbReference>
<feature type="signal peptide" evidence="8">
    <location>
        <begin position="1"/>
        <end position="26"/>
    </location>
</feature>
<keyword evidence="10" id="KW-1185">Reference proteome</keyword>
<dbReference type="EMBL" id="JAPWTK010000852">
    <property type="protein sequence ID" value="KAJ8935667.1"/>
    <property type="molecule type" value="Genomic_DNA"/>
</dbReference>
<comment type="catalytic activity">
    <reaction evidence="1">
        <text>a phosphate monoester + H2O = an alcohol + phosphate</text>
        <dbReference type="Rhea" id="RHEA:15017"/>
        <dbReference type="ChEBI" id="CHEBI:15377"/>
        <dbReference type="ChEBI" id="CHEBI:30879"/>
        <dbReference type="ChEBI" id="CHEBI:43474"/>
        <dbReference type="ChEBI" id="CHEBI:67140"/>
        <dbReference type="EC" id="3.1.3.2"/>
    </reaction>
</comment>
<keyword evidence="4 8" id="KW-0732">Signal</keyword>
<evidence type="ECO:0000256" key="4">
    <source>
        <dbReference type="ARBA" id="ARBA00022729"/>
    </source>
</evidence>
<evidence type="ECO:0000256" key="1">
    <source>
        <dbReference type="ARBA" id="ARBA00000032"/>
    </source>
</evidence>
<dbReference type="InterPro" id="IPR050645">
    <property type="entry name" value="Histidine_acid_phosphatase"/>
</dbReference>
<evidence type="ECO:0000313" key="10">
    <source>
        <dbReference type="Proteomes" id="UP001162162"/>
    </source>
</evidence>
<comment type="caution">
    <text evidence="9">The sequence shown here is derived from an EMBL/GenBank/DDBJ whole genome shotgun (WGS) entry which is preliminary data.</text>
</comment>
<evidence type="ECO:0000256" key="7">
    <source>
        <dbReference type="ARBA" id="ARBA00023180"/>
    </source>
</evidence>
<dbReference type="GO" id="GO:0003993">
    <property type="term" value="F:acid phosphatase activity"/>
    <property type="evidence" value="ECO:0007669"/>
    <property type="project" value="UniProtKB-EC"/>
</dbReference>
<dbReference type="AlphaFoldDB" id="A0AAV8X9P3"/>
<sequence>MKLSFTVFSIFIIVIILVFSSRDVSSDSIELVHVFFRHGARTPELKDVYPNDPHKLKAFLPMGWGQLTNYGKKQAYKLGKLLRKRYDSFLGDIYYPNIVYAQSTDYDRTKMSALLVLAGIFRPAPSQKWDDELHWLPIPLFYEKDKLDYTLRRPTNYCPKYLREQDRVLESEEVKTVLEKKRKVLDYIAENTGRPMETLHDNFAIFQTLTAERLMNLSLPEWTKSVFPHEITELAAKQAYLENSNQVLKRLNGGRSLKRVLKNMIAKSTGTLEPRDRKLILYSGHENNVINILAALDLFKAHIPNYSAAVILELHHLEGDDYAVKVLYVKDVNMEPEVQKLKGCEVLCPLENL</sequence>
<dbReference type="EC" id="3.1.3.2" evidence="3"/>
<organism evidence="9 10">
    <name type="scientific">Aromia moschata</name>
    <dbReference type="NCBI Taxonomy" id="1265417"/>
    <lineage>
        <taxon>Eukaryota</taxon>
        <taxon>Metazoa</taxon>
        <taxon>Ecdysozoa</taxon>
        <taxon>Arthropoda</taxon>
        <taxon>Hexapoda</taxon>
        <taxon>Insecta</taxon>
        <taxon>Pterygota</taxon>
        <taxon>Neoptera</taxon>
        <taxon>Endopterygota</taxon>
        <taxon>Coleoptera</taxon>
        <taxon>Polyphaga</taxon>
        <taxon>Cucujiformia</taxon>
        <taxon>Chrysomeloidea</taxon>
        <taxon>Cerambycidae</taxon>
        <taxon>Cerambycinae</taxon>
        <taxon>Callichromatini</taxon>
        <taxon>Aromia</taxon>
    </lineage>
</organism>
<dbReference type="Pfam" id="PF00328">
    <property type="entry name" value="His_Phos_2"/>
    <property type="match status" value="1"/>
</dbReference>
<evidence type="ECO:0000256" key="5">
    <source>
        <dbReference type="ARBA" id="ARBA00022801"/>
    </source>
</evidence>
<evidence type="ECO:0000256" key="6">
    <source>
        <dbReference type="ARBA" id="ARBA00023157"/>
    </source>
</evidence>
<name>A0AAV8X9P3_9CUCU</name>
<comment type="similarity">
    <text evidence="2">Belongs to the histidine acid phosphatase family.</text>
</comment>
<dbReference type="SUPFAM" id="SSF53254">
    <property type="entry name" value="Phosphoglycerate mutase-like"/>
    <property type="match status" value="1"/>
</dbReference>
<keyword evidence="5" id="KW-0378">Hydrolase</keyword>
<keyword evidence="7" id="KW-0325">Glycoprotein</keyword>
<evidence type="ECO:0000256" key="3">
    <source>
        <dbReference type="ARBA" id="ARBA00012646"/>
    </source>
</evidence>
<dbReference type="PANTHER" id="PTHR11567">
    <property type="entry name" value="ACID PHOSPHATASE-RELATED"/>
    <property type="match status" value="1"/>
</dbReference>
<dbReference type="InterPro" id="IPR029033">
    <property type="entry name" value="His_PPase_superfam"/>
</dbReference>
<dbReference type="Gene3D" id="3.40.50.1240">
    <property type="entry name" value="Phosphoglycerate mutase-like"/>
    <property type="match status" value="1"/>
</dbReference>
<evidence type="ECO:0000313" key="9">
    <source>
        <dbReference type="EMBL" id="KAJ8935667.1"/>
    </source>
</evidence>
<dbReference type="CDD" id="cd07061">
    <property type="entry name" value="HP_HAP_like"/>
    <property type="match status" value="1"/>
</dbReference>
<feature type="chain" id="PRO_5044012517" description="acid phosphatase" evidence="8">
    <location>
        <begin position="27"/>
        <end position="353"/>
    </location>
</feature>
<accession>A0AAV8X9P3</accession>
<protein>
    <recommendedName>
        <fullName evidence="3">acid phosphatase</fullName>
        <ecNumber evidence="3">3.1.3.2</ecNumber>
    </recommendedName>
</protein>
<dbReference type="InterPro" id="IPR000560">
    <property type="entry name" value="His_Pase_clade-2"/>
</dbReference>
<evidence type="ECO:0000256" key="2">
    <source>
        <dbReference type="ARBA" id="ARBA00005375"/>
    </source>
</evidence>
<keyword evidence="6" id="KW-1015">Disulfide bond</keyword>